<name>A0ABY7JQK4_9FIRM</name>
<dbReference type="Gene3D" id="3.40.50.720">
    <property type="entry name" value="NAD(P)-binding Rossmann-like Domain"/>
    <property type="match status" value="1"/>
</dbReference>
<sequence length="367" mass="40957">MIFIGKVKKITIVGAGNGGITAAADLKEKGFNVVLYDLPEKQHKLDAIIKNNGIMVNYNNMNTFVHNIECSTDINQAIENSQVIMFTLPGLLVEKYAEIIAPVVNENQLIFFNSAASLSSIRFINKSKELGLNKNYFLAEANSLTYATRADHTIATANISLKVKETLVAALPKEMTEKACSIISQFYDGIIPVENIWRITLENANPEVHPGMCLLNIGQLENDPNFSVYRDGYTKSTINLLLAIANERRNIAKAFGFKLEDVVESRINRGYFSDHRQDLHLMFNHSPVFSKINGPHSIYSRYLVEDIEDGLVLWSDLGKLTNTPTPIIDSVINLGTVIVGIDFRKNGLTLKSLNLDDMTLEDLINYV</sequence>
<proteinExistence type="predicted"/>
<evidence type="ECO:0000313" key="5">
    <source>
        <dbReference type="Proteomes" id="UP001164187"/>
    </source>
</evidence>
<evidence type="ECO:0000259" key="2">
    <source>
        <dbReference type="Pfam" id="PF01210"/>
    </source>
</evidence>
<dbReference type="PANTHER" id="PTHR38015">
    <property type="entry name" value="BLR6086 PROTEIN"/>
    <property type="match status" value="1"/>
</dbReference>
<feature type="domain" description="Opine dehydrogenase" evidence="3">
    <location>
        <begin position="193"/>
        <end position="337"/>
    </location>
</feature>
<dbReference type="SUPFAM" id="SSF51735">
    <property type="entry name" value="NAD(P)-binding Rossmann-fold domains"/>
    <property type="match status" value="1"/>
</dbReference>
<dbReference type="InterPro" id="IPR008927">
    <property type="entry name" value="6-PGluconate_DH-like_C_sf"/>
</dbReference>
<accession>A0ABY7JQK4</accession>
<dbReference type="InterPro" id="IPR011128">
    <property type="entry name" value="G3P_DH_NAD-dep_N"/>
</dbReference>
<dbReference type="InterPro" id="IPR036291">
    <property type="entry name" value="NAD(P)-bd_dom_sf"/>
</dbReference>
<dbReference type="InterPro" id="IPR003421">
    <property type="entry name" value="Opine_DH"/>
</dbReference>
<dbReference type="InterPro" id="IPR051729">
    <property type="entry name" value="Opine/Lysopine_DH"/>
</dbReference>
<dbReference type="Pfam" id="PF02317">
    <property type="entry name" value="Octopine_DH"/>
    <property type="match status" value="1"/>
</dbReference>
<organism evidence="4 5">
    <name type="scientific">Peptostreptococcus equinus</name>
    <dbReference type="NCBI Taxonomy" id="3003601"/>
    <lineage>
        <taxon>Bacteria</taxon>
        <taxon>Bacillati</taxon>
        <taxon>Bacillota</taxon>
        <taxon>Clostridia</taxon>
        <taxon>Peptostreptococcales</taxon>
        <taxon>Peptostreptococcaceae</taxon>
        <taxon>Peptostreptococcus</taxon>
    </lineage>
</organism>
<protein>
    <submittedName>
        <fullName evidence="4">NAD/NADP octopine/nopaline dehydrogenase family protein</fullName>
    </submittedName>
</protein>
<dbReference type="Proteomes" id="UP001164187">
    <property type="component" value="Chromosome"/>
</dbReference>
<gene>
    <name evidence="4" type="ORF">O0R46_09435</name>
</gene>
<dbReference type="PANTHER" id="PTHR38015:SF1">
    <property type="entry name" value="OPINE DEHYDROGENASE DOMAIN-CONTAINING PROTEIN"/>
    <property type="match status" value="1"/>
</dbReference>
<dbReference type="RefSeq" id="WP_269311488.1">
    <property type="nucleotide sequence ID" value="NZ_CP114052.1"/>
</dbReference>
<evidence type="ECO:0000313" key="4">
    <source>
        <dbReference type="EMBL" id="WAW14791.1"/>
    </source>
</evidence>
<dbReference type="InterPro" id="IPR013328">
    <property type="entry name" value="6PGD_dom2"/>
</dbReference>
<feature type="domain" description="Glycerol-3-phosphate dehydrogenase NAD-dependent N-terminal" evidence="2">
    <location>
        <begin position="9"/>
        <end position="110"/>
    </location>
</feature>
<dbReference type="Gene3D" id="1.10.1040.10">
    <property type="entry name" value="N-(1-d-carboxylethyl)-l-norvaline Dehydrogenase, domain 2"/>
    <property type="match status" value="1"/>
</dbReference>
<dbReference type="EMBL" id="CP114052">
    <property type="protein sequence ID" value="WAW14791.1"/>
    <property type="molecule type" value="Genomic_DNA"/>
</dbReference>
<dbReference type="SUPFAM" id="SSF48179">
    <property type="entry name" value="6-phosphogluconate dehydrogenase C-terminal domain-like"/>
    <property type="match status" value="1"/>
</dbReference>
<dbReference type="Pfam" id="PF01210">
    <property type="entry name" value="NAD_Gly3P_dh_N"/>
    <property type="match status" value="1"/>
</dbReference>
<evidence type="ECO:0000256" key="1">
    <source>
        <dbReference type="ARBA" id="ARBA00023002"/>
    </source>
</evidence>
<keyword evidence="1" id="KW-0560">Oxidoreductase</keyword>
<evidence type="ECO:0000259" key="3">
    <source>
        <dbReference type="Pfam" id="PF02317"/>
    </source>
</evidence>
<keyword evidence="5" id="KW-1185">Reference proteome</keyword>
<reference evidence="4" key="1">
    <citation type="submission" date="2022-12" db="EMBL/GenBank/DDBJ databases">
        <title>Peptostreptococcus.</title>
        <authorList>
            <person name="Lee S.H."/>
        </authorList>
    </citation>
    <scope>NUCLEOTIDE SEQUENCE</scope>
    <source>
        <strain evidence="4">CBA3647</strain>
    </source>
</reference>